<organism evidence="1">
    <name type="scientific">Ignavibacterium album</name>
    <dbReference type="NCBI Taxonomy" id="591197"/>
    <lineage>
        <taxon>Bacteria</taxon>
        <taxon>Pseudomonadati</taxon>
        <taxon>Ignavibacteriota</taxon>
        <taxon>Ignavibacteria</taxon>
        <taxon>Ignavibacteriales</taxon>
        <taxon>Ignavibacteriaceae</taxon>
        <taxon>Ignavibacterium</taxon>
    </lineage>
</organism>
<sequence length="322" mass="37257">MKIEVQILPLLNNPDKETSVNKLVELSYKIAAQYLNFNFRRVNKILSSEELTLQELALDSIAKLFEYDSEIQLSQLFIAFRKWEPPVQNESDALKFLLKIVHSRVEQHISKLLRNSDPFFSKIMDWVNYAIKKNGYKKLSYLGTVYIVREDVTSISGKLITENDFNRIPLSVFSDKKNLIKNVLGYIEENLDYSPAVPLNQLIFRLKESSSSVFAVSESTIEQIEERDVESIVSSALEATFTKLSEYVTNGKISENEEIIFRKTLSDIVFDLRDGGMNKGLYKYFILNCDGLSMDVFQEKYQNKLEYLVRILKANIADELRH</sequence>
<gene>
    <name evidence="1" type="ORF">ENS56_09050</name>
</gene>
<reference evidence="1" key="1">
    <citation type="journal article" date="2020" name="mSystems">
        <title>Genome- and Community-Level Interaction Insights into Carbon Utilization and Element Cycling Functions of Hydrothermarchaeota in Hydrothermal Sediment.</title>
        <authorList>
            <person name="Zhou Z."/>
            <person name="Liu Y."/>
            <person name="Xu W."/>
            <person name="Pan J."/>
            <person name="Luo Z.H."/>
            <person name="Li M."/>
        </authorList>
    </citation>
    <scope>NUCLEOTIDE SEQUENCE [LARGE SCALE GENOMIC DNA]</scope>
    <source>
        <strain evidence="1">SpSt-500</strain>
    </source>
</reference>
<proteinExistence type="predicted"/>
<name>A0A832DND3_9BACT</name>
<dbReference type="EMBL" id="DSVI01000010">
    <property type="protein sequence ID" value="HGT48171.1"/>
    <property type="molecule type" value="Genomic_DNA"/>
</dbReference>
<evidence type="ECO:0000313" key="1">
    <source>
        <dbReference type="EMBL" id="HGT48171.1"/>
    </source>
</evidence>
<comment type="caution">
    <text evidence="1">The sequence shown here is derived from an EMBL/GenBank/DDBJ whole genome shotgun (WGS) entry which is preliminary data.</text>
</comment>
<dbReference type="AlphaFoldDB" id="A0A832DND3"/>
<protein>
    <submittedName>
        <fullName evidence="1">Uncharacterized protein</fullName>
    </submittedName>
</protein>
<accession>A0A832DND3</accession>